<dbReference type="Gene3D" id="3.30.2130.10">
    <property type="entry name" value="VC0802-like"/>
    <property type="match status" value="1"/>
</dbReference>
<dbReference type="Proteomes" id="UP000188273">
    <property type="component" value="Chromosome"/>
</dbReference>
<dbReference type="InterPro" id="IPR002912">
    <property type="entry name" value="ACT_dom"/>
</dbReference>
<dbReference type="RefSeq" id="WP_077539224.1">
    <property type="nucleotide sequence ID" value="NZ_CP019633.1"/>
</dbReference>
<evidence type="ECO:0000313" key="3">
    <source>
        <dbReference type="Proteomes" id="UP000188273"/>
    </source>
</evidence>
<gene>
    <name evidence="2" type="ORF">L21SP3_00536</name>
</gene>
<dbReference type="InterPro" id="IPR045865">
    <property type="entry name" value="ACT-like_dom_sf"/>
</dbReference>
<proteinExistence type="predicted"/>
<dbReference type="PANTHER" id="PTHR40099">
    <property type="entry name" value="ACETOLACTATE SYNTHASE, SMALL SUBUNIT"/>
    <property type="match status" value="1"/>
</dbReference>
<protein>
    <submittedName>
        <fullName evidence="2">ACT domain-containing protein</fullName>
    </submittedName>
</protein>
<dbReference type="PANTHER" id="PTHR40099:SF1">
    <property type="entry name" value="ACETOLACTATE SYNTHASE, SMALL SUBUNIT"/>
    <property type="match status" value="1"/>
</dbReference>
<feature type="domain" description="ACT" evidence="1">
    <location>
        <begin position="4"/>
        <end position="81"/>
    </location>
</feature>
<dbReference type="Pfam" id="PF19571">
    <property type="entry name" value="ACT_8"/>
    <property type="match status" value="1"/>
</dbReference>
<keyword evidence="3" id="KW-1185">Reference proteome</keyword>
<dbReference type="CDD" id="cd04908">
    <property type="entry name" value="ACT_Bt0572_1"/>
    <property type="match status" value="1"/>
</dbReference>
<evidence type="ECO:0000259" key="1">
    <source>
        <dbReference type="PROSITE" id="PS51671"/>
    </source>
</evidence>
<sequence length="144" mass="15963">MIKQLNVFVENRPGRVYSVTDILTENEIDIKAFTVQDRGEYGLIKMIVDKPDEARLALSERGFACALKDITAVSVPDSPGNLKRLTLIMNENDVNIADVFGFVVQPGNLGVCCMEIHDTLKQAAVDNLKKEGFKLLDSSDFTDL</sequence>
<dbReference type="AlphaFoldDB" id="A0A1Q2HNF7"/>
<dbReference type="EMBL" id="CP019633">
    <property type="protein sequence ID" value="AQQ08746.1"/>
    <property type="molecule type" value="Genomic_DNA"/>
</dbReference>
<name>A0A1Q2HNF7_9BACT</name>
<dbReference type="OrthoDB" id="9790662at2"/>
<accession>A0A1Q2HNF7</accession>
<dbReference type="PROSITE" id="PS51671">
    <property type="entry name" value="ACT"/>
    <property type="match status" value="1"/>
</dbReference>
<dbReference type="SUPFAM" id="SSF55021">
    <property type="entry name" value="ACT-like"/>
    <property type="match status" value="2"/>
</dbReference>
<dbReference type="InterPro" id="IPR045739">
    <property type="entry name" value="ACT_dom_pair"/>
</dbReference>
<dbReference type="STRING" id="1940790.L21SP3_00536"/>
<reference evidence="3" key="1">
    <citation type="submission" date="2017-02" db="EMBL/GenBank/DDBJ databases">
        <title>Comparative genomics and description of representatives of a novel lineage of planctomycetes thriving in anoxic sediments.</title>
        <authorList>
            <person name="Spring S."/>
            <person name="Bunk B."/>
            <person name="Sproer C."/>
            <person name="Klenk H.-P."/>
        </authorList>
    </citation>
    <scope>NUCLEOTIDE SEQUENCE [LARGE SCALE GENOMIC DNA]</scope>
    <source>
        <strain evidence="3">L21-RPul-D3</strain>
    </source>
</reference>
<dbReference type="KEGG" id="pbu:L21SP3_00536"/>
<organism evidence="2 3">
    <name type="scientific">Sedimentisphaera cyanobacteriorum</name>
    <dbReference type="NCBI Taxonomy" id="1940790"/>
    <lineage>
        <taxon>Bacteria</taxon>
        <taxon>Pseudomonadati</taxon>
        <taxon>Planctomycetota</taxon>
        <taxon>Phycisphaerae</taxon>
        <taxon>Sedimentisphaerales</taxon>
        <taxon>Sedimentisphaeraceae</taxon>
        <taxon>Sedimentisphaera</taxon>
    </lineage>
</organism>
<evidence type="ECO:0000313" key="2">
    <source>
        <dbReference type="EMBL" id="AQQ08746.1"/>
    </source>
</evidence>